<dbReference type="KEGG" id="htl:HPTL_0535"/>
<sequence>MSLRLSDHYRATIRATVSEVFGAGVRVWLFGSRVDPTARGGDIDLLVESATPIADRERKALRCLARLQMRLGEQPIDLLVLDPSVDRLPIHAEALRTGKLL</sequence>
<protein>
    <submittedName>
        <fullName evidence="2">DNA polymerase subunit beta</fullName>
    </submittedName>
</protein>
<proteinExistence type="predicted"/>
<dbReference type="InterPro" id="IPR002934">
    <property type="entry name" value="Polymerase_NTP_transf_dom"/>
</dbReference>
<accession>A0A2Z6DWH6</accession>
<evidence type="ECO:0000259" key="1">
    <source>
        <dbReference type="Pfam" id="PF01909"/>
    </source>
</evidence>
<evidence type="ECO:0000313" key="2">
    <source>
        <dbReference type="EMBL" id="BBD76803.1"/>
    </source>
</evidence>
<dbReference type="InterPro" id="IPR043519">
    <property type="entry name" value="NT_sf"/>
</dbReference>
<feature type="domain" description="Polymerase nucleotidyl transferase" evidence="1">
    <location>
        <begin position="13"/>
        <end position="83"/>
    </location>
</feature>
<dbReference type="CDD" id="cd05403">
    <property type="entry name" value="NT_KNTase_like"/>
    <property type="match status" value="1"/>
</dbReference>
<organism evidence="2 3">
    <name type="scientific">Hydrogenophilus thermoluteolus</name>
    <name type="common">Pseudomonas hydrogenothermophila</name>
    <dbReference type="NCBI Taxonomy" id="297"/>
    <lineage>
        <taxon>Bacteria</taxon>
        <taxon>Pseudomonadati</taxon>
        <taxon>Pseudomonadota</taxon>
        <taxon>Hydrogenophilia</taxon>
        <taxon>Hydrogenophilales</taxon>
        <taxon>Hydrogenophilaceae</taxon>
        <taxon>Hydrogenophilus</taxon>
    </lineage>
</organism>
<dbReference type="Pfam" id="PF01909">
    <property type="entry name" value="NTP_transf_2"/>
    <property type="match status" value="1"/>
</dbReference>
<name>A0A2Z6DWH6_HYDTE</name>
<reference evidence="2 3" key="1">
    <citation type="submission" date="2018-04" db="EMBL/GenBank/DDBJ databases">
        <title>Complete genome sequence of Hydrogenophilus thermoluteolus TH-1.</title>
        <authorList>
            <person name="Arai H."/>
        </authorList>
    </citation>
    <scope>NUCLEOTIDE SEQUENCE [LARGE SCALE GENOMIC DNA]</scope>
    <source>
        <strain evidence="2 3">TH-1</strain>
    </source>
</reference>
<evidence type="ECO:0000313" key="3">
    <source>
        <dbReference type="Proteomes" id="UP000262004"/>
    </source>
</evidence>
<gene>
    <name evidence="2" type="ORF">HPTL_0535</name>
</gene>
<keyword evidence="3" id="KW-1185">Reference proteome</keyword>
<dbReference type="AlphaFoldDB" id="A0A2Z6DWH6"/>
<dbReference type="SUPFAM" id="SSF81301">
    <property type="entry name" value="Nucleotidyltransferase"/>
    <property type="match status" value="1"/>
</dbReference>
<dbReference type="EMBL" id="AP018558">
    <property type="protein sequence ID" value="BBD76803.1"/>
    <property type="molecule type" value="Genomic_DNA"/>
</dbReference>
<dbReference type="Gene3D" id="3.30.460.10">
    <property type="entry name" value="Beta Polymerase, domain 2"/>
    <property type="match status" value="1"/>
</dbReference>
<dbReference type="GO" id="GO:0016779">
    <property type="term" value="F:nucleotidyltransferase activity"/>
    <property type="evidence" value="ECO:0007669"/>
    <property type="project" value="InterPro"/>
</dbReference>
<dbReference type="Proteomes" id="UP000262004">
    <property type="component" value="Chromosome"/>
</dbReference>